<reference evidence="1 2" key="1">
    <citation type="journal article" date="2014" name="Int. J. Syst. Evol. Microbiol.">
        <title>Listeria floridensis sp. nov., Listeria aquatica sp. nov., Listeria cornellensis sp. nov., Listeria riparia sp. nov. and Listeria grandensis sp. nov., from agricultural and natural environments.</title>
        <authorList>
            <person name="den Bakker H.C."/>
            <person name="Warchocki S."/>
            <person name="Wright E.M."/>
            <person name="Allred A.F."/>
            <person name="Ahlstrom C."/>
            <person name="Manuel C.S."/>
            <person name="Stasiewicz M.J."/>
            <person name="Burrell A."/>
            <person name="Roof S."/>
            <person name="Strawn L."/>
            <person name="Fortes E.D."/>
            <person name="Nightingale K.K."/>
            <person name="Kephart D."/>
            <person name="Wiedmann M."/>
        </authorList>
    </citation>
    <scope>NUCLEOTIDE SEQUENCE [LARGE SCALE GENOMIC DNA]</scope>
    <source>
        <strain evidence="2">FSL F6-971</strain>
    </source>
</reference>
<accession>W7BT69</accession>
<protein>
    <submittedName>
        <fullName evidence="1">Phosphoglucosamine mutase</fullName>
        <ecNumber evidence="1">5.4.2.10</ecNumber>
    </submittedName>
</protein>
<evidence type="ECO:0000313" key="1">
    <source>
        <dbReference type="EMBL" id="EUJ23548.1"/>
    </source>
</evidence>
<organism evidence="1 2">
    <name type="scientific">Listeria grandensis FSL F6-0971</name>
    <dbReference type="NCBI Taxonomy" id="1265819"/>
    <lineage>
        <taxon>Bacteria</taxon>
        <taxon>Bacillati</taxon>
        <taxon>Bacillota</taxon>
        <taxon>Bacilli</taxon>
        <taxon>Bacillales</taxon>
        <taxon>Listeriaceae</taxon>
        <taxon>Listeria</taxon>
    </lineage>
</organism>
<dbReference type="AlphaFoldDB" id="W7BT69"/>
<keyword evidence="1" id="KW-0413">Isomerase</keyword>
<sequence>MGKYFGTDGVRGIANKELSPELAFR</sequence>
<name>W7BT69_9LIST</name>
<dbReference type="STRING" id="1265819.PGRAN_07798"/>
<comment type="caution">
    <text evidence="1">The sequence shown here is derived from an EMBL/GenBank/DDBJ whole genome shotgun (WGS) entry which is preliminary data.</text>
</comment>
<dbReference type="EMBL" id="AODD01000009">
    <property type="protein sequence ID" value="EUJ23548.1"/>
    <property type="molecule type" value="Genomic_DNA"/>
</dbReference>
<proteinExistence type="predicted"/>
<dbReference type="EC" id="5.4.2.10" evidence="1"/>
<gene>
    <name evidence="1" type="primary">glmM</name>
    <name evidence="1" type="ORF">PGRAN_07798</name>
</gene>
<dbReference type="GO" id="GO:0008966">
    <property type="term" value="F:phosphoglucosamine mutase activity"/>
    <property type="evidence" value="ECO:0007669"/>
    <property type="project" value="UniProtKB-EC"/>
</dbReference>
<keyword evidence="2" id="KW-1185">Reference proteome</keyword>
<dbReference type="Proteomes" id="UP000019253">
    <property type="component" value="Unassembled WGS sequence"/>
</dbReference>
<evidence type="ECO:0000313" key="2">
    <source>
        <dbReference type="Proteomes" id="UP000019253"/>
    </source>
</evidence>